<organism evidence="1 2">
    <name type="scientific">Strongylus vulgaris</name>
    <name type="common">Blood worm</name>
    <dbReference type="NCBI Taxonomy" id="40348"/>
    <lineage>
        <taxon>Eukaryota</taxon>
        <taxon>Metazoa</taxon>
        <taxon>Ecdysozoa</taxon>
        <taxon>Nematoda</taxon>
        <taxon>Chromadorea</taxon>
        <taxon>Rhabditida</taxon>
        <taxon>Rhabditina</taxon>
        <taxon>Rhabditomorpha</taxon>
        <taxon>Strongyloidea</taxon>
        <taxon>Strongylidae</taxon>
        <taxon>Strongylus</taxon>
    </lineage>
</organism>
<dbReference type="EMBL" id="UYYB01019292">
    <property type="protein sequence ID" value="VDM71206.1"/>
    <property type="molecule type" value="Genomic_DNA"/>
</dbReference>
<evidence type="ECO:0000313" key="1">
    <source>
        <dbReference type="EMBL" id="VDM71206.1"/>
    </source>
</evidence>
<reference evidence="1 2" key="1">
    <citation type="submission" date="2018-11" db="EMBL/GenBank/DDBJ databases">
        <authorList>
            <consortium name="Pathogen Informatics"/>
        </authorList>
    </citation>
    <scope>NUCLEOTIDE SEQUENCE [LARGE SCALE GENOMIC DNA]</scope>
</reference>
<name>A0A3P7IMQ0_STRVU</name>
<dbReference type="Gene3D" id="3.40.800.20">
    <property type="entry name" value="Histone deacetylase domain"/>
    <property type="match status" value="1"/>
</dbReference>
<dbReference type="InterPro" id="IPR037138">
    <property type="entry name" value="His_deacetylse_dom_sf"/>
</dbReference>
<dbReference type="Proteomes" id="UP000270094">
    <property type="component" value="Unassembled WGS sequence"/>
</dbReference>
<dbReference type="InterPro" id="IPR023696">
    <property type="entry name" value="Ureohydrolase_dom_sf"/>
</dbReference>
<proteinExistence type="predicted"/>
<dbReference type="SUPFAM" id="SSF52768">
    <property type="entry name" value="Arginase/deacetylase"/>
    <property type="match status" value="1"/>
</dbReference>
<dbReference type="AlphaFoldDB" id="A0A3P7IMQ0"/>
<evidence type="ECO:0000313" key="2">
    <source>
        <dbReference type="Proteomes" id="UP000270094"/>
    </source>
</evidence>
<keyword evidence="2" id="KW-1185">Reference proteome</keyword>
<dbReference type="OrthoDB" id="5791079at2759"/>
<accession>A0A3P7IMQ0</accession>
<sequence length="61" mass="7368">MVTPPFGYVYDERMLEHECGYDDTMRECPERMILIHERLKHDGLLEKAVKVSQMWMFNMSE</sequence>
<protein>
    <submittedName>
        <fullName evidence="1">Uncharacterized protein</fullName>
    </submittedName>
</protein>
<gene>
    <name evidence="1" type="ORF">SVUK_LOCUS6204</name>
</gene>